<dbReference type="Gene3D" id="1.10.575.10">
    <property type="entry name" value="P1 Nuclease"/>
    <property type="match status" value="1"/>
</dbReference>
<dbReference type="CDD" id="cd11010">
    <property type="entry name" value="S1-P1_nuclease"/>
    <property type="match status" value="1"/>
</dbReference>
<accession>A0A5C1E5F4</accession>
<dbReference type="GO" id="GO:0003676">
    <property type="term" value="F:nucleic acid binding"/>
    <property type="evidence" value="ECO:0007669"/>
    <property type="project" value="InterPro"/>
</dbReference>
<keyword evidence="3" id="KW-0255">Endonuclease</keyword>
<evidence type="ECO:0000256" key="3">
    <source>
        <dbReference type="ARBA" id="ARBA00022759"/>
    </source>
</evidence>
<feature type="chain" id="PRO_5022909804" description="S1/P1 nuclease" evidence="7">
    <location>
        <begin position="26"/>
        <end position="312"/>
    </location>
</feature>
<keyword evidence="9" id="KW-1185">Reference proteome</keyword>
<evidence type="ECO:0000313" key="9">
    <source>
        <dbReference type="Proteomes" id="UP000323671"/>
    </source>
</evidence>
<protein>
    <recommendedName>
        <fullName evidence="10">S1/P1 nuclease</fullName>
    </recommendedName>
</protein>
<dbReference type="KEGG" id="otr:OTERR_00220"/>
<dbReference type="GO" id="GO:0016788">
    <property type="term" value="F:hydrolase activity, acting on ester bonds"/>
    <property type="evidence" value="ECO:0007669"/>
    <property type="project" value="InterPro"/>
</dbReference>
<evidence type="ECO:0000256" key="2">
    <source>
        <dbReference type="ARBA" id="ARBA00022723"/>
    </source>
</evidence>
<dbReference type="GO" id="GO:0046872">
    <property type="term" value="F:metal ion binding"/>
    <property type="evidence" value="ECO:0007669"/>
    <property type="project" value="UniProtKB-KW"/>
</dbReference>
<evidence type="ECO:0008006" key="10">
    <source>
        <dbReference type="Google" id="ProtNLM"/>
    </source>
</evidence>
<dbReference type="Pfam" id="PF02265">
    <property type="entry name" value="S1-P1_nuclease"/>
    <property type="match status" value="1"/>
</dbReference>
<evidence type="ECO:0000256" key="7">
    <source>
        <dbReference type="SAM" id="SignalP"/>
    </source>
</evidence>
<dbReference type="EMBL" id="CP022579">
    <property type="protein sequence ID" value="QEL63498.1"/>
    <property type="molecule type" value="Genomic_DNA"/>
</dbReference>
<dbReference type="InterPro" id="IPR003154">
    <property type="entry name" value="S1/P1nuclease"/>
</dbReference>
<proteinExistence type="predicted"/>
<reference evidence="8 9" key="1">
    <citation type="submission" date="2017-07" db="EMBL/GenBank/DDBJ databases">
        <title>Complete genome sequence of Oryzomicrobium terrae TPP412.</title>
        <authorList>
            <person name="Chiu L.-W."/>
            <person name="Lo K.-J."/>
            <person name="Tsai Y.-M."/>
            <person name="Lin S.-S."/>
            <person name="Kuo C.-H."/>
            <person name="Liu C.-T."/>
        </authorList>
    </citation>
    <scope>NUCLEOTIDE SEQUENCE [LARGE SCALE GENOMIC DNA]</scope>
    <source>
        <strain evidence="8 9">TPP412</strain>
    </source>
</reference>
<dbReference type="SUPFAM" id="SSF48537">
    <property type="entry name" value="Phospholipase C/P1 nuclease"/>
    <property type="match status" value="1"/>
</dbReference>
<keyword evidence="5" id="KW-1015">Disulfide bond</keyword>
<organism evidence="8 9">
    <name type="scientific">Oryzomicrobium terrae</name>
    <dbReference type="NCBI Taxonomy" id="1735038"/>
    <lineage>
        <taxon>Bacteria</taxon>
        <taxon>Pseudomonadati</taxon>
        <taxon>Pseudomonadota</taxon>
        <taxon>Betaproteobacteria</taxon>
        <taxon>Rhodocyclales</taxon>
        <taxon>Rhodocyclaceae</taxon>
        <taxon>Oryzomicrobium</taxon>
    </lineage>
</organism>
<evidence type="ECO:0000256" key="5">
    <source>
        <dbReference type="ARBA" id="ARBA00023157"/>
    </source>
</evidence>
<dbReference type="InterPro" id="IPR008947">
    <property type="entry name" value="PLipase_C/P1_nuclease_dom_sf"/>
</dbReference>
<name>A0A5C1E5F4_9RHOO</name>
<evidence type="ECO:0000313" key="8">
    <source>
        <dbReference type="EMBL" id="QEL63498.1"/>
    </source>
</evidence>
<dbReference type="PANTHER" id="PTHR33146:SF26">
    <property type="entry name" value="ENDONUCLEASE 4"/>
    <property type="match status" value="1"/>
</dbReference>
<gene>
    <name evidence="8" type="ORF">OTERR_00220</name>
</gene>
<keyword evidence="4" id="KW-0378">Hydrolase</keyword>
<evidence type="ECO:0000256" key="6">
    <source>
        <dbReference type="ARBA" id="ARBA00023180"/>
    </source>
</evidence>
<keyword evidence="2" id="KW-0479">Metal-binding</keyword>
<sequence>MRRTSLRRLLLTAVLASVFVAPAHAWNNAGHRLVAAIAWRHLDNETQDSIGTLLRQHPDWPRWVARSRNDTPASANEEAFIASSTWADELRRDPRFRDSQRTSAATRPFTLDDGERHSDWHYLNRPLDGEGRLGNNRLGGNLDNALEDLSKILADTTQPAQHRAQALVWLIHLCADAHQPLHTVTRLQGDIPDSGGNGLLIHDPSHPRLTQQSLHAWWDDRPGPPWLHGEKLTAQALELDLGMPPIPPRTPQEWIREAQHLARSVVYRNLTGPQPITLSPEYRDNAQRIADRQVVAAGRRLAFWLSALLAIR</sequence>
<dbReference type="GO" id="GO:0006308">
    <property type="term" value="P:DNA catabolic process"/>
    <property type="evidence" value="ECO:0007669"/>
    <property type="project" value="InterPro"/>
</dbReference>
<dbReference type="PANTHER" id="PTHR33146">
    <property type="entry name" value="ENDONUCLEASE 4"/>
    <property type="match status" value="1"/>
</dbReference>
<evidence type="ECO:0000256" key="1">
    <source>
        <dbReference type="ARBA" id="ARBA00022722"/>
    </source>
</evidence>
<dbReference type="GO" id="GO:0004519">
    <property type="term" value="F:endonuclease activity"/>
    <property type="evidence" value="ECO:0007669"/>
    <property type="project" value="UniProtKB-KW"/>
</dbReference>
<feature type="signal peptide" evidence="7">
    <location>
        <begin position="1"/>
        <end position="25"/>
    </location>
</feature>
<keyword evidence="1" id="KW-0540">Nuclease</keyword>
<keyword evidence="7" id="KW-0732">Signal</keyword>
<dbReference type="AlphaFoldDB" id="A0A5C1E5F4"/>
<evidence type="ECO:0000256" key="4">
    <source>
        <dbReference type="ARBA" id="ARBA00022801"/>
    </source>
</evidence>
<dbReference type="Proteomes" id="UP000323671">
    <property type="component" value="Chromosome"/>
</dbReference>
<keyword evidence="6" id="KW-0325">Glycoprotein</keyword>